<feature type="transmembrane region" description="Helical" evidence="6">
    <location>
        <begin position="65"/>
        <end position="82"/>
    </location>
</feature>
<evidence type="ECO:0008006" key="9">
    <source>
        <dbReference type="Google" id="ProtNLM"/>
    </source>
</evidence>
<keyword evidence="3 6" id="KW-0812">Transmembrane</keyword>
<keyword evidence="8" id="KW-1185">Reference proteome</keyword>
<comment type="similarity">
    <text evidence="2 6">Belongs to the BI1 family.</text>
</comment>
<keyword evidence="5 6" id="KW-0472">Membrane</keyword>
<name>A0ABP8QM38_9BACT</name>
<dbReference type="PANTHER" id="PTHR23291">
    <property type="entry name" value="BAX INHIBITOR-RELATED"/>
    <property type="match status" value="1"/>
</dbReference>
<organism evidence="7 8">
    <name type="scientific">Hymenobacter ginsengisoli</name>
    <dbReference type="NCBI Taxonomy" id="1051626"/>
    <lineage>
        <taxon>Bacteria</taxon>
        <taxon>Pseudomonadati</taxon>
        <taxon>Bacteroidota</taxon>
        <taxon>Cytophagia</taxon>
        <taxon>Cytophagales</taxon>
        <taxon>Hymenobacteraceae</taxon>
        <taxon>Hymenobacter</taxon>
    </lineage>
</organism>
<dbReference type="PANTHER" id="PTHR23291:SF50">
    <property type="entry name" value="PROTEIN LIFEGUARD 4"/>
    <property type="match status" value="1"/>
</dbReference>
<reference evidence="8" key="1">
    <citation type="journal article" date="2019" name="Int. J. Syst. Evol. Microbiol.">
        <title>The Global Catalogue of Microorganisms (GCM) 10K type strain sequencing project: providing services to taxonomists for standard genome sequencing and annotation.</title>
        <authorList>
            <consortium name="The Broad Institute Genomics Platform"/>
            <consortium name="The Broad Institute Genome Sequencing Center for Infectious Disease"/>
            <person name="Wu L."/>
            <person name="Ma J."/>
        </authorList>
    </citation>
    <scope>NUCLEOTIDE SEQUENCE [LARGE SCALE GENOMIC DNA]</scope>
    <source>
        <strain evidence="8">JCM 17841</strain>
    </source>
</reference>
<comment type="caution">
    <text evidence="7">The sequence shown here is derived from an EMBL/GenBank/DDBJ whole genome shotgun (WGS) entry which is preliminary data.</text>
</comment>
<dbReference type="Proteomes" id="UP001501243">
    <property type="component" value="Unassembled WGS sequence"/>
</dbReference>
<feature type="transmembrane region" description="Helical" evidence="6">
    <location>
        <begin position="35"/>
        <end position="53"/>
    </location>
</feature>
<keyword evidence="4 6" id="KW-1133">Transmembrane helix</keyword>
<sequence length="155" mass="16899">MEPGQAQAAFIGYALLNGLTLSVIFLAYTAGSIASTFFTTASMFGVMSAFGYFTKSDLSGWGKMLSMLLIGLVIAMVVNVFWGNSTLNLVTSFVGVILFTALAAYDTQKLKQLAFLGVTEGEETHDKASILGALTLYLDFINLFLFLLRFFGRRR</sequence>
<feature type="transmembrane region" description="Helical" evidence="6">
    <location>
        <begin position="128"/>
        <end position="151"/>
    </location>
</feature>
<evidence type="ECO:0000256" key="1">
    <source>
        <dbReference type="ARBA" id="ARBA00004141"/>
    </source>
</evidence>
<evidence type="ECO:0000256" key="4">
    <source>
        <dbReference type="ARBA" id="ARBA00022989"/>
    </source>
</evidence>
<protein>
    <recommendedName>
        <fullName evidence="9">BAX inhibitor (BI)-1/YccA family protein</fullName>
    </recommendedName>
</protein>
<dbReference type="Pfam" id="PF01027">
    <property type="entry name" value="Bax1-I"/>
    <property type="match status" value="1"/>
</dbReference>
<dbReference type="InterPro" id="IPR006214">
    <property type="entry name" value="Bax_inhibitor_1-related"/>
</dbReference>
<proteinExistence type="inferred from homology"/>
<feature type="transmembrane region" description="Helical" evidence="6">
    <location>
        <begin position="89"/>
        <end position="108"/>
    </location>
</feature>
<evidence type="ECO:0000256" key="2">
    <source>
        <dbReference type="ARBA" id="ARBA00010350"/>
    </source>
</evidence>
<gene>
    <name evidence="7" type="ORF">GCM10023172_31660</name>
</gene>
<evidence type="ECO:0000256" key="6">
    <source>
        <dbReference type="RuleBase" id="RU004379"/>
    </source>
</evidence>
<evidence type="ECO:0000313" key="7">
    <source>
        <dbReference type="EMBL" id="GAA4504789.1"/>
    </source>
</evidence>
<comment type="subcellular location">
    <subcellularLocation>
        <location evidence="1">Membrane</location>
        <topology evidence="1">Multi-pass membrane protein</topology>
    </subcellularLocation>
</comment>
<dbReference type="CDD" id="cd10432">
    <property type="entry name" value="BI-1-like_bacterial"/>
    <property type="match status" value="1"/>
</dbReference>
<evidence type="ECO:0000256" key="3">
    <source>
        <dbReference type="ARBA" id="ARBA00022692"/>
    </source>
</evidence>
<dbReference type="EMBL" id="BAABGQ010000008">
    <property type="protein sequence ID" value="GAA4504789.1"/>
    <property type="molecule type" value="Genomic_DNA"/>
</dbReference>
<feature type="transmembrane region" description="Helical" evidence="6">
    <location>
        <begin position="6"/>
        <end position="28"/>
    </location>
</feature>
<evidence type="ECO:0000313" key="8">
    <source>
        <dbReference type="Proteomes" id="UP001501243"/>
    </source>
</evidence>
<accession>A0ABP8QM38</accession>
<evidence type="ECO:0000256" key="5">
    <source>
        <dbReference type="ARBA" id="ARBA00023136"/>
    </source>
</evidence>